<dbReference type="Proteomes" id="UP000230750">
    <property type="component" value="Unassembled WGS sequence"/>
</dbReference>
<dbReference type="PANTHER" id="PTHR47510">
    <property type="entry name" value="REVERSE TRANSCRIPTASE DOMAIN-CONTAINING PROTEIN"/>
    <property type="match status" value="1"/>
</dbReference>
<comment type="caution">
    <text evidence="1">The sequence shown here is derived from an EMBL/GenBank/DDBJ whole genome shotgun (WGS) entry which is preliminary data.</text>
</comment>
<name>A0A2G8K1P3_STIJA</name>
<keyword evidence="1" id="KW-0548">Nucleotidyltransferase</keyword>
<gene>
    <name evidence="1" type="ORF">BSL78_21214</name>
</gene>
<keyword evidence="2" id="KW-1185">Reference proteome</keyword>
<evidence type="ECO:0000313" key="2">
    <source>
        <dbReference type="Proteomes" id="UP000230750"/>
    </source>
</evidence>
<evidence type="ECO:0000313" key="1">
    <source>
        <dbReference type="EMBL" id="PIK41927.1"/>
    </source>
</evidence>
<dbReference type="EMBL" id="MRZV01000976">
    <property type="protein sequence ID" value="PIK41927.1"/>
    <property type="molecule type" value="Genomic_DNA"/>
</dbReference>
<dbReference type="GO" id="GO:0003964">
    <property type="term" value="F:RNA-directed DNA polymerase activity"/>
    <property type="evidence" value="ECO:0007669"/>
    <property type="project" value="UniProtKB-KW"/>
</dbReference>
<dbReference type="AlphaFoldDB" id="A0A2G8K1P3"/>
<dbReference type="OrthoDB" id="10066052at2759"/>
<keyword evidence="1" id="KW-0695">RNA-directed DNA polymerase</keyword>
<sequence>MDEYAPHLTKTITARPTVPWYTTELKQLNIERRRCEKVWRRYKTPENRLKFTEARDTFKQNYIEASDAYYDNLVANCVGDGRSLYGVVKSFFSKSTDTSFPPHTDKSQLANEILQHFSSKVLNIRSELDDETTTFSFHSNSDPPSASLEQFSEVSESYVSKLLQNCSSASCDLDPVLTKIVKSVSATLLPSIIRLINLSITTGEFLESWKRAIVCPLLKKPTLPPELNNLRPVSNLKFISKLVEKVVANQVLQHCNRHCSLPVFQSAYRQHSDIYL</sequence>
<accession>A0A2G8K1P3</accession>
<dbReference type="STRING" id="307972.A0A2G8K1P3"/>
<dbReference type="PANTHER" id="PTHR47510:SF3">
    <property type="entry name" value="ENDO_EXONUCLEASE_PHOSPHATASE DOMAIN-CONTAINING PROTEIN"/>
    <property type="match status" value="1"/>
</dbReference>
<keyword evidence="1" id="KW-0808">Transferase</keyword>
<proteinExistence type="predicted"/>
<organism evidence="1 2">
    <name type="scientific">Stichopus japonicus</name>
    <name type="common">Sea cucumber</name>
    <dbReference type="NCBI Taxonomy" id="307972"/>
    <lineage>
        <taxon>Eukaryota</taxon>
        <taxon>Metazoa</taxon>
        <taxon>Echinodermata</taxon>
        <taxon>Eleutherozoa</taxon>
        <taxon>Echinozoa</taxon>
        <taxon>Holothuroidea</taxon>
        <taxon>Aspidochirotacea</taxon>
        <taxon>Aspidochirotida</taxon>
        <taxon>Stichopodidae</taxon>
        <taxon>Apostichopus</taxon>
    </lineage>
</organism>
<protein>
    <submittedName>
        <fullName evidence="1">Putative RNA-directed DNA polymerase from mobile element jockey-like</fullName>
    </submittedName>
</protein>
<reference evidence="1 2" key="1">
    <citation type="journal article" date="2017" name="PLoS Biol.">
        <title>The sea cucumber genome provides insights into morphological evolution and visceral regeneration.</title>
        <authorList>
            <person name="Zhang X."/>
            <person name="Sun L."/>
            <person name="Yuan J."/>
            <person name="Sun Y."/>
            <person name="Gao Y."/>
            <person name="Zhang L."/>
            <person name="Li S."/>
            <person name="Dai H."/>
            <person name="Hamel J.F."/>
            <person name="Liu C."/>
            <person name="Yu Y."/>
            <person name="Liu S."/>
            <person name="Lin W."/>
            <person name="Guo K."/>
            <person name="Jin S."/>
            <person name="Xu P."/>
            <person name="Storey K.B."/>
            <person name="Huan P."/>
            <person name="Zhang T."/>
            <person name="Zhou Y."/>
            <person name="Zhang J."/>
            <person name="Lin C."/>
            <person name="Li X."/>
            <person name="Xing L."/>
            <person name="Huo D."/>
            <person name="Sun M."/>
            <person name="Wang L."/>
            <person name="Mercier A."/>
            <person name="Li F."/>
            <person name="Yang H."/>
            <person name="Xiang J."/>
        </authorList>
    </citation>
    <scope>NUCLEOTIDE SEQUENCE [LARGE SCALE GENOMIC DNA]</scope>
    <source>
        <strain evidence="1">Shaxun</strain>
        <tissue evidence="1">Muscle</tissue>
    </source>
</reference>